<evidence type="ECO:0000313" key="3">
    <source>
        <dbReference type="Proteomes" id="UP000275846"/>
    </source>
</evidence>
<dbReference type="InterPro" id="IPR001810">
    <property type="entry name" value="F-box_dom"/>
</dbReference>
<dbReference type="OrthoDB" id="10257471at2759"/>
<name>A0A183SWR9_SCHSO</name>
<reference evidence="2 3" key="2">
    <citation type="submission" date="2018-11" db="EMBL/GenBank/DDBJ databases">
        <authorList>
            <consortium name="Pathogen Informatics"/>
        </authorList>
    </citation>
    <scope>NUCLEOTIDE SEQUENCE [LARGE SCALE GENOMIC DNA]</scope>
    <source>
        <strain evidence="2 3">NST_G2</strain>
    </source>
</reference>
<sequence>MMSCAGLQQSEIKYTRSSWTPLNDEENRSRVIGQRKIITMHLQFQLWPDDEKVNLLLKMIALCSLKEKREILDEIHRQIPQKHVDFTRYLPRVLSLYILSFLDPRSLCRIAQVCWNWKYLAESNEIWMKKCLKLGWNLPNAFAAIEHGAYKKLYINNMHYLRIVGPVQVRKTFSNELTVKKLALF</sequence>
<organism evidence="4">
    <name type="scientific">Schistocephalus solidus</name>
    <name type="common">Tapeworm</name>
    <dbReference type="NCBI Taxonomy" id="70667"/>
    <lineage>
        <taxon>Eukaryota</taxon>
        <taxon>Metazoa</taxon>
        <taxon>Spiralia</taxon>
        <taxon>Lophotrochozoa</taxon>
        <taxon>Platyhelminthes</taxon>
        <taxon>Cestoda</taxon>
        <taxon>Eucestoda</taxon>
        <taxon>Diphyllobothriidea</taxon>
        <taxon>Diphyllobothriidae</taxon>
        <taxon>Schistocephalus</taxon>
    </lineage>
</organism>
<dbReference type="InterPro" id="IPR036047">
    <property type="entry name" value="F-box-like_dom_sf"/>
</dbReference>
<dbReference type="SUPFAM" id="SSF81383">
    <property type="entry name" value="F-box domain"/>
    <property type="match status" value="1"/>
</dbReference>
<feature type="domain" description="F-box" evidence="1">
    <location>
        <begin position="84"/>
        <end position="130"/>
    </location>
</feature>
<keyword evidence="3" id="KW-1185">Reference proteome</keyword>
<dbReference type="Gene3D" id="1.20.1280.50">
    <property type="match status" value="1"/>
</dbReference>
<dbReference type="PANTHER" id="PTHR46857:SF2">
    <property type="entry name" value="F-BOX ONLY PROTEIN 16"/>
    <property type="match status" value="1"/>
</dbReference>
<proteinExistence type="predicted"/>
<evidence type="ECO:0000259" key="1">
    <source>
        <dbReference type="PROSITE" id="PS50181"/>
    </source>
</evidence>
<dbReference type="CDD" id="cd22172">
    <property type="entry name" value="F-box_FBXO16"/>
    <property type="match status" value="1"/>
</dbReference>
<evidence type="ECO:0000313" key="4">
    <source>
        <dbReference type="WBParaSite" id="SSLN_0000900401-mRNA-1"/>
    </source>
</evidence>
<gene>
    <name evidence="2" type="ORF">SSLN_LOCUS8667</name>
</gene>
<accession>A0A183SWR9</accession>
<dbReference type="AlphaFoldDB" id="A0A183SWR9"/>
<dbReference type="EMBL" id="UYSU01034779">
    <property type="protein sequence ID" value="VDL95052.1"/>
    <property type="molecule type" value="Genomic_DNA"/>
</dbReference>
<dbReference type="PANTHER" id="PTHR46857">
    <property type="entry name" value="EPITHELIAL CELL-TRANSFORMING SEQUENCE 2 ONCOGENE-LIKE"/>
    <property type="match status" value="1"/>
</dbReference>
<dbReference type="STRING" id="70667.A0A183SWR9"/>
<dbReference type="Pfam" id="PF12937">
    <property type="entry name" value="F-box-like"/>
    <property type="match status" value="1"/>
</dbReference>
<dbReference type="Proteomes" id="UP000275846">
    <property type="component" value="Unassembled WGS sequence"/>
</dbReference>
<dbReference type="PROSITE" id="PS50181">
    <property type="entry name" value="FBOX"/>
    <property type="match status" value="1"/>
</dbReference>
<reference evidence="4" key="1">
    <citation type="submission" date="2016-06" db="UniProtKB">
        <authorList>
            <consortium name="WormBaseParasite"/>
        </authorList>
    </citation>
    <scope>IDENTIFICATION</scope>
</reference>
<dbReference type="WBParaSite" id="SSLN_0000900401-mRNA-1">
    <property type="protein sequence ID" value="SSLN_0000900401-mRNA-1"/>
    <property type="gene ID" value="SSLN_0000900401"/>
</dbReference>
<evidence type="ECO:0000313" key="2">
    <source>
        <dbReference type="EMBL" id="VDL95052.1"/>
    </source>
</evidence>
<protein>
    <submittedName>
        <fullName evidence="4">F-box domain-containing protein</fullName>
    </submittedName>
</protein>
<dbReference type="InterPro" id="IPR052805">
    <property type="entry name" value="GEF_Ubiquitin-Prot_Reg"/>
</dbReference>
<dbReference type="SMART" id="SM00256">
    <property type="entry name" value="FBOX"/>
    <property type="match status" value="1"/>
</dbReference>